<dbReference type="PANTHER" id="PTHR35903:SF1">
    <property type="entry name" value="FLAGELLIN B1"/>
    <property type="match status" value="1"/>
</dbReference>
<dbReference type="Proteomes" id="UP000284763">
    <property type="component" value="Unassembled WGS sequence"/>
</dbReference>
<dbReference type="PANTHER" id="PTHR35903">
    <property type="entry name" value="FLAGELLIN B1"/>
    <property type="match status" value="1"/>
</dbReference>
<accession>A0A3R7VSH0</accession>
<proteinExistence type="predicted"/>
<dbReference type="AlphaFoldDB" id="A0A3R7VSH0"/>
<keyword evidence="1" id="KW-0282">Flagellum</keyword>
<feature type="non-terminal residue" evidence="1">
    <location>
        <position position="1"/>
    </location>
</feature>
<gene>
    <name evidence="1" type="ORF">D5R95_06515</name>
</gene>
<evidence type="ECO:0000313" key="2">
    <source>
        <dbReference type="Proteomes" id="UP000284763"/>
    </source>
</evidence>
<keyword evidence="1" id="KW-0969">Cilium</keyword>
<keyword evidence="1" id="KW-0966">Cell projection</keyword>
<reference evidence="1 2" key="1">
    <citation type="submission" date="2018-08" db="EMBL/GenBank/DDBJ databases">
        <title>The metabolism and importance of syntrophic acetate oxidation coupled to methane or sulfide production in haloalkaline environments.</title>
        <authorList>
            <person name="Timmers P.H.A."/>
            <person name="Vavourakis C.D."/>
            <person name="Sorokin D.Y."/>
            <person name="Sinninghe Damste J.S."/>
            <person name="Muyzer G."/>
            <person name="Stams A.J.M."/>
            <person name="Plugge C.M."/>
        </authorList>
    </citation>
    <scope>NUCLEOTIDE SEQUENCE [LARGE SCALE GENOMIC DNA]</scope>
    <source>
        <strain evidence="1">MSAO_Arc3</strain>
    </source>
</reference>
<dbReference type="EMBL" id="QZAB01000413">
    <property type="protein sequence ID" value="RQD83058.1"/>
    <property type="molecule type" value="Genomic_DNA"/>
</dbReference>
<name>A0A3R7VSH0_9EURY</name>
<evidence type="ECO:0000313" key="1">
    <source>
        <dbReference type="EMBL" id="RQD83058.1"/>
    </source>
</evidence>
<organism evidence="1 2">
    <name type="scientific">Methanosalsum natronophilum</name>
    <dbReference type="NCBI Taxonomy" id="768733"/>
    <lineage>
        <taxon>Archaea</taxon>
        <taxon>Methanobacteriati</taxon>
        <taxon>Methanobacteriota</taxon>
        <taxon>Stenosarchaea group</taxon>
        <taxon>Methanomicrobia</taxon>
        <taxon>Methanosarcinales</taxon>
        <taxon>Methanosarcinaceae</taxon>
        <taxon>Methanosalsum</taxon>
    </lineage>
</organism>
<sequence length="167" mass="18242">DRNLSETIDLVRLQLGLQAGSAPVDINQVVVTITDGSQTNTLRYIDSNDIVSDDYTKNIETIMGDNGSERFAVNDIRDEDDSFTQDNPVMNTGDLINMYIATASKKGAEYNMSIDGVKDGNLSDTELNLEPRTRVEIVLTPEAGALSQATFVTPSTYGVTDIVKLYP</sequence>
<protein>
    <submittedName>
        <fullName evidence="1">Flagellin</fullName>
    </submittedName>
</protein>
<dbReference type="GO" id="GO:0005198">
    <property type="term" value="F:structural molecule activity"/>
    <property type="evidence" value="ECO:0007669"/>
    <property type="project" value="InterPro"/>
</dbReference>
<dbReference type="InterPro" id="IPR002774">
    <property type="entry name" value="Flagellin_arc-type"/>
</dbReference>
<dbReference type="GO" id="GO:0097588">
    <property type="term" value="P:archaeal or bacterial-type flagellum-dependent cell motility"/>
    <property type="evidence" value="ECO:0007669"/>
    <property type="project" value="InterPro"/>
</dbReference>
<dbReference type="Pfam" id="PF01917">
    <property type="entry name" value="Flagellin_arch-type"/>
    <property type="match status" value="1"/>
</dbReference>
<comment type="caution">
    <text evidence="1">The sequence shown here is derived from an EMBL/GenBank/DDBJ whole genome shotgun (WGS) entry which is preliminary data.</text>
</comment>